<feature type="domain" description="Glycosyl hydrolase family 13 catalytic" evidence="4">
    <location>
        <begin position="27"/>
        <end position="416"/>
    </location>
</feature>
<keyword evidence="3" id="KW-0326">Glycosidase</keyword>
<dbReference type="SUPFAM" id="SSF51445">
    <property type="entry name" value="(Trans)glycosidases"/>
    <property type="match status" value="1"/>
</dbReference>
<evidence type="ECO:0000313" key="6">
    <source>
        <dbReference type="Proteomes" id="UP000267464"/>
    </source>
</evidence>
<dbReference type="Proteomes" id="UP000267464">
    <property type="component" value="Unassembled WGS sequence"/>
</dbReference>
<dbReference type="GO" id="GO:0009313">
    <property type="term" value="P:oligosaccharide catabolic process"/>
    <property type="evidence" value="ECO:0007669"/>
    <property type="project" value="TreeGrafter"/>
</dbReference>
<dbReference type="AlphaFoldDB" id="A0A3N7J7G2"/>
<dbReference type="Gene3D" id="2.60.40.1180">
    <property type="entry name" value="Golgi alpha-mannosidase II"/>
    <property type="match status" value="1"/>
</dbReference>
<proteinExistence type="inferred from homology"/>
<dbReference type="InterPro" id="IPR017853">
    <property type="entry name" value="GH"/>
</dbReference>
<dbReference type="Gene3D" id="3.90.400.10">
    <property type="entry name" value="Oligo-1,6-glucosidase, Domain 2"/>
    <property type="match status" value="1"/>
</dbReference>
<comment type="caution">
    <text evidence="5">The sequence shown here is derived from an EMBL/GenBank/DDBJ whole genome shotgun (WGS) entry which is preliminary data.</text>
</comment>
<dbReference type="RefSeq" id="WP_124539405.1">
    <property type="nucleotide sequence ID" value="NZ_QUSW01000001.1"/>
</dbReference>
<dbReference type="PANTHER" id="PTHR10357">
    <property type="entry name" value="ALPHA-AMYLASE FAMILY MEMBER"/>
    <property type="match status" value="1"/>
</dbReference>
<dbReference type="PANTHER" id="PTHR10357:SF179">
    <property type="entry name" value="NEUTRAL AND BASIC AMINO ACID TRANSPORT PROTEIN RBAT"/>
    <property type="match status" value="1"/>
</dbReference>
<dbReference type="InterPro" id="IPR006047">
    <property type="entry name" value="GH13_cat_dom"/>
</dbReference>
<name>A0A3N7J7G2_9BURK</name>
<evidence type="ECO:0000313" key="5">
    <source>
        <dbReference type="EMBL" id="RQP26712.1"/>
    </source>
</evidence>
<dbReference type="EMBL" id="QUSW01000001">
    <property type="protein sequence ID" value="RQP26712.1"/>
    <property type="molecule type" value="Genomic_DNA"/>
</dbReference>
<dbReference type="Pfam" id="PF00128">
    <property type="entry name" value="Alpha-amylase"/>
    <property type="match status" value="1"/>
</dbReference>
<dbReference type="InterPro" id="IPR013780">
    <property type="entry name" value="Glyco_hydro_b"/>
</dbReference>
<dbReference type="CDD" id="cd11330">
    <property type="entry name" value="AmyAc_OligoGlu"/>
    <property type="match status" value="1"/>
</dbReference>
<comment type="similarity">
    <text evidence="1">Belongs to the glycosyl hydrolase 13 family.</text>
</comment>
<evidence type="ECO:0000256" key="3">
    <source>
        <dbReference type="ARBA" id="ARBA00023295"/>
    </source>
</evidence>
<dbReference type="GO" id="GO:0004556">
    <property type="term" value="F:alpha-amylase activity"/>
    <property type="evidence" value="ECO:0007669"/>
    <property type="project" value="TreeGrafter"/>
</dbReference>
<keyword evidence="6" id="KW-1185">Reference proteome</keyword>
<dbReference type="Gene3D" id="3.20.20.80">
    <property type="entry name" value="Glycosidases"/>
    <property type="match status" value="2"/>
</dbReference>
<gene>
    <name evidence="5" type="ORF">DZC73_06865</name>
</gene>
<evidence type="ECO:0000256" key="2">
    <source>
        <dbReference type="ARBA" id="ARBA00022801"/>
    </source>
</evidence>
<dbReference type="SMART" id="SM00642">
    <property type="entry name" value="Aamy"/>
    <property type="match status" value="1"/>
</dbReference>
<dbReference type="InterPro" id="IPR045857">
    <property type="entry name" value="O16G_dom_2"/>
</dbReference>
<evidence type="ECO:0000256" key="1">
    <source>
        <dbReference type="ARBA" id="ARBA00008061"/>
    </source>
</evidence>
<dbReference type="FunFam" id="3.90.400.10:FF:000002">
    <property type="entry name" value="Sucrose isomerase"/>
    <property type="match status" value="1"/>
</dbReference>
<reference evidence="5 6" key="1">
    <citation type="submission" date="2018-08" db="EMBL/GenBank/DDBJ databases">
        <authorList>
            <person name="Khan S.A."/>
            <person name="Jeon C.O."/>
            <person name="Chun B.H."/>
            <person name="Jeong S.E."/>
        </authorList>
    </citation>
    <scope>NUCLEOTIDE SEQUENCE [LARGE SCALE GENOMIC DNA]</scope>
    <source>
        <strain evidence="5 6">S-16</strain>
    </source>
</reference>
<reference evidence="5 6" key="2">
    <citation type="submission" date="2018-12" db="EMBL/GenBank/DDBJ databases">
        <title>Rhizobacter gummiphilus sp. nov., a rubber-degrading bacterium isolated from the soil of a botanical garden in Japan.</title>
        <authorList>
            <person name="Shunsuke S.S."/>
        </authorList>
    </citation>
    <scope>NUCLEOTIDE SEQUENCE [LARGE SCALE GENOMIC DNA]</scope>
    <source>
        <strain evidence="5 6">S-16</strain>
    </source>
</reference>
<keyword evidence="2" id="KW-0378">Hydrolase</keyword>
<dbReference type="OrthoDB" id="9805159at2"/>
<organism evidence="5 6">
    <name type="scientific">Piscinibacter terrae</name>
    <dbReference type="NCBI Taxonomy" id="2496871"/>
    <lineage>
        <taxon>Bacteria</taxon>
        <taxon>Pseudomonadati</taxon>
        <taxon>Pseudomonadota</taxon>
        <taxon>Betaproteobacteria</taxon>
        <taxon>Burkholderiales</taxon>
        <taxon>Sphaerotilaceae</taxon>
        <taxon>Piscinibacter</taxon>
    </lineage>
</organism>
<evidence type="ECO:0000259" key="4">
    <source>
        <dbReference type="SMART" id="SM00642"/>
    </source>
</evidence>
<protein>
    <submittedName>
        <fullName evidence="5">Alpha-glucosidase</fullName>
    </submittedName>
</protein>
<accession>A0A3N7J7G2</accession>
<sequence>MTEVPSKHPSSKTAADKNWWRGAVIYQIYPRSYADYNGDGIGDLAGIVEKLSHIAKLGADAIWISPFFRSPMKDFGYDVSDYRDVDPMFGTLADFDRLVARAHELGLKVMIDQVLSHSSDQHAWFVESRSSRDNPRADWYVWVDPQPDGSPPNNWLSVFGGSSWQWDTRRKQYYLHNFLVSQPDLNFHNEAVQQQLLDDIRFWLDRGVDGFRFDACNFHFHDRQLRSNPAQPLAAGQDLPANPYEMQVHRFDKTQPENLGFLERIRQLLDEYGAASVGEIGDPQALPTMLAYSAQNKRLNMTYSFSLLTPEKSAAYIRRQVEEFETMTAQPGNGGWPCWTISNHDMPRMMSRWGGPDAPLPFARVAGAMLLSLRGSACWYQGDELGLPEADVPYELLQDPVGITFWPANKGRDGCRTPMPWHRDQPNGGFGTPAGKTPWLPVPEAHRARAVDVSEADPNAPIHFLRAFLQWRKTVPALRTGPIRFLDAPEPVLALVRTPEAGDAGPSLLMLFNLSGQPASFDLPGAPASSASDAAPFAQLPVSQRGQRNGNRFEMPAHGLYVGAIDVT</sequence>